<feature type="compositionally biased region" description="Low complexity" evidence="5">
    <location>
        <begin position="13"/>
        <end position="22"/>
    </location>
</feature>
<dbReference type="GO" id="GO:0016471">
    <property type="term" value="C:vacuolar proton-transporting V-type ATPase complex"/>
    <property type="evidence" value="ECO:0007669"/>
    <property type="project" value="InterPro"/>
</dbReference>
<dbReference type="EMBL" id="VSWC01000079">
    <property type="protein sequence ID" value="KAA1094970.1"/>
    <property type="molecule type" value="Genomic_DNA"/>
</dbReference>
<dbReference type="Gene3D" id="1.20.5.2950">
    <property type="match status" value="1"/>
</dbReference>
<keyword evidence="7" id="KW-1185">Reference proteome</keyword>
<comment type="caution">
    <text evidence="6">The sequence shown here is derived from an EMBL/GenBank/DDBJ whole genome shotgun (WGS) entry which is preliminary data.</text>
</comment>
<dbReference type="GO" id="GO:0046961">
    <property type="term" value="F:proton-transporting ATPase activity, rotational mechanism"/>
    <property type="evidence" value="ECO:0007669"/>
    <property type="project" value="InterPro"/>
</dbReference>
<evidence type="ECO:0000313" key="7">
    <source>
        <dbReference type="Proteomes" id="UP000324748"/>
    </source>
</evidence>
<dbReference type="AlphaFoldDB" id="A0A5B0P3B8"/>
<dbReference type="OrthoDB" id="250802at2759"/>
<gene>
    <name evidence="6" type="primary">VMA10_2</name>
    <name evidence="6" type="ORF">PGT21_033688</name>
</gene>
<keyword evidence="3" id="KW-0375">Hydrogen ion transport</keyword>
<comment type="similarity">
    <text evidence="1">Belongs to the V-ATPase G subunit family.</text>
</comment>
<evidence type="ECO:0000256" key="1">
    <source>
        <dbReference type="ARBA" id="ARBA00010066"/>
    </source>
</evidence>
<sequence length="161" mass="18426">MENTSAELCETHSLASSSPSMMSLTTSIHNNNRFAGQEKLKNHLQRNGPGNNAYTHIMVSLTNRRSSPYKSKKNKEKDSNSRHLSDRSQKLKDARGEAAKEIETLKSKREDEFKEFEQQIEVIKSEFNKNKAQVVSDLLSKVTDVQPELHRNYKLGIHQLK</sequence>
<dbReference type="Proteomes" id="UP000324748">
    <property type="component" value="Unassembled WGS sequence"/>
</dbReference>
<evidence type="ECO:0000256" key="2">
    <source>
        <dbReference type="ARBA" id="ARBA00022448"/>
    </source>
</evidence>
<organism evidence="6 7">
    <name type="scientific">Puccinia graminis f. sp. tritici</name>
    <dbReference type="NCBI Taxonomy" id="56615"/>
    <lineage>
        <taxon>Eukaryota</taxon>
        <taxon>Fungi</taxon>
        <taxon>Dikarya</taxon>
        <taxon>Basidiomycota</taxon>
        <taxon>Pucciniomycotina</taxon>
        <taxon>Pucciniomycetes</taxon>
        <taxon>Pucciniales</taxon>
        <taxon>Pucciniaceae</taxon>
        <taxon>Puccinia</taxon>
    </lineage>
</organism>
<evidence type="ECO:0000256" key="4">
    <source>
        <dbReference type="ARBA" id="ARBA00023065"/>
    </source>
</evidence>
<name>A0A5B0P3B8_PUCGR</name>
<accession>A0A5B0P3B8</accession>
<keyword evidence="4" id="KW-0406">Ion transport</keyword>
<evidence type="ECO:0000313" key="6">
    <source>
        <dbReference type="EMBL" id="KAA1094970.1"/>
    </source>
</evidence>
<dbReference type="InterPro" id="IPR005124">
    <property type="entry name" value="V-ATPase_G"/>
</dbReference>
<feature type="compositionally biased region" description="Basic and acidic residues" evidence="5">
    <location>
        <begin position="75"/>
        <end position="97"/>
    </location>
</feature>
<keyword evidence="2" id="KW-0813">Transport</keyword>
<reference evidence="6 7" key="1">
    <citation type="submission" date="2019-05" db="EMBL/GenBank/DDBJ databases">
        <title>Emergence of the Ug99 lineage of the wheat stem rust pathogen through somatic hybridization.</title>
        <authorList>
            <person name="Li F."/>
            <person name="Upadhyaya N.M."/>
            <person name="Sperschneider J."/>
            <person name="Matny O."/>
            <person name="Nguyen-Phuc H."/>
            <person name="Mago R."/>
            <person name="Raley C."/>
            <person name="Miller M.E."/>
            <person name="Silverstein K.A.T."/>
            <person name="Henningsen E."/>
            <person name="Hirsch C.D."/>
            <person name="Visser B."/>
            <person name="Pretorius Z.A."/>
            <person name="Steffenson B.J."/>
            <person name="Schwessinger B."/>
            <person name="Dodds P.N."/>
            <person name="Figueroa M."/>
        </authorList>
    </citation>
    <scope>NUCLEOTIDE SEQUENCE [LARGE SCALE GENOMIC DNA]</scope>
    <source>
        <strain evidence="6">21-0</strain>
    </source>
</reference>
<dbReference type="Gene3D" id="1.20.5.620">
    <property type="entry name" value="F1F0 ATP synthase subunit B, membrane domain"/>
    <property type="match status" value="1"/>
</dbReference>
<dbReference type="Pfam" id="PF03179">
    <property type="entry name" value="V-ATPase_G"/>
    <property type="match status" value="1"/>
</dbReference>
<protein>
    <submittedName>
        <fullName evidence="6">H(+)-transporting V1 sector ATPase subunit G</fullName>
    </submittedName>
</protein>
<feature type="region of interest" description="Disordered" evidence="5">
    <location>
        <begin position="60"/>
        <end position="97"/>
    </location>
</feature>
<evidence type="ECO:0000256" key="5">
    <source>
        <dbReference type="SAM" id="MobiDB-lite"/>
    </source>
</evidence>
<evidence type="ECO:0000256" key="3">
    <source>
        <dbReference type="ARBA" id="ARBA00022781"/>
    </source>
</evidence>
<feature type="region of interest" description="Disordered" evidence="5">
    <location>
        <begin position="1"/>
        <end position="22"/>
    </location>
</feature>
<proteinExistence type="inferred from homology"/>